<evidence type="ECO:0000313" key="6">
    <source>
        <dbReference type="Proteomes" id="UP000314616"/>
    </source>
</evidence>
<evidence type="ECO:0000259" key="3">
    <source>
        <dbReference type="Pfam" id="PF00534"/>
    </source>
</evidence>
<sequence length="388" mass="41526">MRILHLLTLVTPENAYGGPATVALNQARALQDRGHRVVVAAAQRGFGSSPPVRVAGVPVRLFPARTAVPGAGYAGLGSPGLHRWLARHGRQADVVHVHLARDLVTLPAAAVVQMLRAPYVVQTHGMIARSEHPLSGPLDRVLTRRVLAGASRILCLDDRESDAVHDVAVGRVRTLVVPNGITDEHTRPGTSGPPDPPEVLFLARMHERKRPLLFAQAAARLLESHPDARFSLVGPDDGQADAVRALAALSSAPERLVWEGPVPPARVPSRMDRCAVFVLPAVDEPFGMSVLEAMARGKPVIVTRSCGLASAVATHRVGLVVPDDDPSALVDAIDRLLGDAAARSQMGRRGRRLAREEFGMLRVVRLLEDAYRDAGAATAAPRPESPRR</sequence>
<evidence type="ECO:0000256" key="1">
    <source>
        <dbReference type="ARBA" id="ARBA00022676"/>
    </source>
</evidence>
<dbReference type="Pfam" id="PF00534">
    <property type="entry name" value="Glycos_transf_1"/>
    <property type="match status" value="1"/>
</dbReference>
<gene>
    <name evidence="5" type="ORF">FE374_03985</name>
</gene>
<accession>A0A5B8C045</accession>
<keyword evidence="2 5" id="KW-0808">Transferase</keyword>
<feature type="domain" description="Glycosyl transferase family 1" evidence="3">
    <location>
        <begin position="193"/>
        <end position="352"/>
    </location>
</feature>
<dbReference type="EMBL" id="CP040915">
    <property type="protein sequence ID" value="QDC23903.1"/>
    <property type="molecule type" value="Genomic_DNA"/>
</dbReference>
<feature type="domain" description="Glycosyltransferase subfamily 4-like N-terminal" evidence="4">
    <location>
        <begin position="17"/>
        <end position="180"/>
    </location>
</feature>
<dbReference type="InterPro" id="IPR001296">
    <property type="entry name" value="Glyco_trans_1"/>
</dbReference>
<dbReference type="RefSeq" id="WP_139927345.1">
    <property type="nucleotide sequence ID" value="NZ_CP040915.1"/>
</dbReference>
<dbReference type="InterPro" id="IPR028098">
    <property type="entry name" value="Glyco_trans_4-like_N"/>
</dbReference>
<evidence type="ECO:0000313" key="5">
    <source>
        <dbReference type="EMBL" id="QDC23903.1"/>
    </source>
</evidence>
<dbReference type="PANTHER" id="PTHR12526">
    <property type="entry name" value="GLYCOSYLTRANSFERASE"/>
    <property type="match status" value="1"/>
</dbReference>
<dbReference type="AlphaFoldDB" id="A0A5B8C045"/>
<dbReference type="PANTHER" id="PTHR12526:SF510">
    <property type="entry name" value="D-INOSITOL 3-PHOSPHATE GLYCOSYLTRANSFERASE"/>
    <property type="match status" value="1"/>
</dbReference>
<dbReference type="Pfam" id="PF13579">
    <property type="entry name" value="Glyco_trans_4_4"/>
    <property type="match status" value="1"/>
</dbReference>
<dbReference type="OrthoDB" id="4316343at2"/>
<keyword evidence="1" id="KW-0328">Glycosyltransferase</keyword>
<reference evidence="5 6" key="1">
    <citation type="submission" date="2019-05" db="EMBL/GenBank/DDBJ databases">
        <title>Georgenia *** sp. nov., and Georgenia *** sp. nov., isolated from the intestinal contents of plateau pika (Ochotona curzoniae) in the Qinghai-Tibet plateau of China.</title>
        <authorList>
            <person name="Tian Z."/>
        </authorList>
    </citation>
    <scope>NUCLEOTIDE SEQUENCE [LARGE SCALE GENOMIC DNA]</scope>
    <source>
        <strain evidence="5 6">Z443</strain>
    </source>
</reference>
<protein>
    <submittedName>
        <fullName evidence="5">Glycosyltransferase</fullName>
    </submittedName>
</protein>
<evidence type="ECO:0000256" key="2">
    <source>
        <dbReference type="ARBA" id="ARBA00022679"/>
    </source>
</evidence>
<dbReference type="GO" id="GO:0016757">
    <property type="term" value="F:glycosyltransferase activity"/>
    <property type="evidence" value="ECO:0007669"/>
    <property type="project" value="UniProtKB-KW"/>
</dbReference>
<evidence type="ECO:0000259" key="4">
    <source>
        <dbReference type="Pfam" id="PF13579"/>
    </source>
</evidence>
<dbReference type="Proteomes" id="UP000314616">
    <property type="component" value="Chromosome"/>
</dbReference>
<dbReference type="KEGG" id="gyu:FE374_03985"/>
<dbReference type="SUPFAM" id="SSF53756">
    <property type="entry name" value="UDP-Glycosyltransferase/glycogen phosphorylase"/>
    <property type="match status" value="1"/>
</dbReference>
<proteinExistence type="predicted"/>
<organism evidence="5 6">
    <name type="scientific">Georgenia yuyongxinii</name>
    <dbReference type="NCBI Taxonomy" id="2589797"/>
    <lineage>
        <taxon>Bacteria</taxon>
        <taxon>Bacillati</taxon>
        <taxon>Actinomycetota</taxon>
        <taxon>Actinomycetes</taxon>
        <taxon>Micrococcales</taxon>
        <taxon>Bogoriellaceae</taxon>
        <taxon>Georgenia</taxon>
    </lineage>
</organism>
<name>A0A5B8C045_9MICO</name>
<dbReference type="Gene3D" id="3.40.50.2000">
    <property type="entry name" value="Glycogen Phosphorylase B"/>
    <property type="match status" value="2"/>
</dbReference>